<dbReference type="Proteomes" id="UP000013968">
    <property type="component" value="Plasmid pXL100"/>
</dbReference>
<evidence type="ECO:0000313" key="1">
    <source>
        <dbReference type="EMBL" id="AHJ58548.1"/>
    </source>
</evidence>
<proteinExistence type="predicted"/>
<keyword evidence="2" id="KW-1185">Reference proteome</keyword>
<geneLocation type="plasmid" evidence="1 2">
    <name>pXL100</name>
</geneLocation>
<protein>
    <submittedName>
        <fullName evidence="1">Uncharacterized protein</fullName>
    </submittedName>
</protein>
<reference evidence="1 2" key="1">
    <citation type="journal article" date="2014" name="BMC Genomics">
        <title>Complete genome sequence and comparative genomic analyses of the vancomycin-producing Amycolatopsis orientalis.</title>
        <authorList>
            <person name="Xu L."/>
            <person name="Huang H."/>
            <person name="Wei W."/>
            <person name="Zhong Y."/>
            <person name="Tang B."/>
            <person name="Yuan H."/>
            <person name="Zhu L."/>
            <person name="Huang W."/>
            <person name="Ge M."/>
            <person name="Yang S."/>
            <person name="Zheng H."/>
            <person name="Jiang W."/>
            <person name="Chen D."/>
            <person name="Zhao G.P."/>
            <person name="Zhao W."/>
        </authorList>
    </citation>
    <scope>NUCLEOTIDE SEQUENCE [LARGE SCALE GENOMIC DNA]</scope>
    <source>
        <strain evidence="1 2">HCCB10007</strain>
        <plasmid evidence="1 2">pXL100</plasmid>
    </source>
</reference>
<gene>
    <name evidence="1" type="ORF">AORI_P033</name>
</gene>
<evidence type="ECO:0000313" key="2">
    <source>
        <dbReference type="Proteomes" id="UP000013968"/>
    </source>
</evidence>
<name>W6HY62_9PSEU</name>
<dbReference type="RefSeq" id="WP_024264326.1">
    <property type="nucleotide sequence ID" value="NC_023497.1"/>
</dbReference>
<dbReference type="KEGG" id="aoi:AORI_P033"/>
<dbReference type="HOGENOM" id="CLU_2614214_0_0_11"/>
<sequence length="78" mass="8604">MNKTVPFGPFGQIASSWTAVFVIDDTSEAVAVGSWPDRAEAIKWGRDPWFRGRAKFQGLAPLINPKDFTAELDGGNHR</sequence>
<keyword evidence="1" id="KW-0614">Plasmid</keyword>
<dbReference type="AlphaFoldDB" id="W6HY62"/>
<dbReference type="EMBL" id="CP003411">
    <property type="protein sequence ID" value="AHJ58548.1"/>
    <property type="molecule type" value="Genomic_DNA"/>
</dbReference>
<organism evidence="1 2">
    <name type="scientific">Amycolatopsis keratiniphila</name>
    <dbReference type="NCBI Taxonomy" id="129921"/>
    <lineage>
        <taxon>Bacteria</taxon>
        <taxon>Bacillati</taxon>
        <taxon>Actinomycetota</taxon>
        <taxon>Actinomycetes</taxon>
        <taxon>Pseudonocardiales</taxon>
        <taxon>Pseudonocardiaceae</taxon>
        <taxon>Amycolatopsis</taxon>
        <taxon>Amycolatopsis japonica group</taxon>
    </lineage>
</organism>
<accession>W6HY62</accession>